<keyword evidence="2" id="KW-1185">Reference proteome</keyword>
<sequence length="471" mass="52020">MHALHPIRAHLDVALERPLPGPPVIQLIAAAINDLPPTDLPLRVPPWAPAFMAGSFVRHLPWSEENPYQGIRDFHDNCTRLEVPSLVAEILTGDQDSDEGALLIGMFNPASFQIDPLAQIDLVGQCASRAVIAAGELIQWLYSNPLPSSPYYGLLCTSRLLADVIVHLPSRLKVPSPPRAHAWASQRRADLSIAVCTLPRCTRRLRPIKQFRRLLPLAFVPNRELAPPVPPTLAYRRVTARGLSLLAIAAESSLPHDHPSQELGARIRPVLVRGRARRLLLPIPLPDSAREFTRACRILSGHAICGRFYSLFGSDVPETSCPCGVPSFTTAHILLECPLTPTWGLSTTGMSTGPQFETHGSLPGRGIPRSYAGFRVIRPPGFGMPMLYPTVDPERFAVAFIIARSIPNLSLDAFVQLVDERFLLIEDECNPYYLHLAYLDAVNCWECEGIRASEELGLRAWMLPEPDLFTS</sequence>
<name>A0A067LTQ8_BOTB1</name>
<dbReference type="Proteomes" id="UP000027195">
    <property type="component" value="Unassembled WGS sequence"/>
</dbReference>
<organism evidence="1 2">
    <name type="scientific">Botryobasidium botryosum (strain FD-172 SS1)</name>
    <dbReference type="NCBI Taxonomy" id="930990"/>
    <lineage>
        <taxon>Eukaryota</taxon>
        <taxon>Fungi</taxon>
        <taxon>Dikarya</taxon>
        <taxon>Basidiomycota</taxon>
        <taxon>Agaricomycotina</taxon>
        <taxon>Agaricomycetes</taxon>
        <taxon>Cantharellales</taxon>
        <taxon>Botryobasidiaceae</taxon>
        <taxon>Botryobasidium</taxon>
    </lineage>
</organism>
<dbReference type="HOGENOM" id="CLU_579983_0_0_1"/>
<protein>
    <submittedName>
        <fullName evidence="1">Uncharacterized protein</fullName>
    </submittedName>
</protein>
<dbReference type="EMBL" id="KL198127">
    <property type="protein sequence ID" value="KDQ06678.1"/>
    <property type="molecule type" value="Genomic_DNA"/>
</dbReference>
<dbReference type="AlphaFoldDB" id="A0A067LTQ8"/>
<accession>A0A067LTQ8</accession>
<reference evidence="2" key="1">
    <citation type="journal article" date="2014" name="Proc. Natl. Acad. Sci. U.S.A.">
        <title>Extensive sampling of basidiomycete genomes demonstrates inadequacy of the white-rot/brown-rot paradigm for wood decay fungi.</title>
        <authorList>
            <person name="Riley R."/>
            <person name="Salamov A.A."/>
            <person name="Brown D.W."/>
            <person name="Nagy L.G."/>
            <person name="Floudas D."/>
            <person name="Held B.W."/>
            <person name="Levasseur A."/>
            <person name="Lombard V."/>
            <person name="Morin E."/>
            <person name="Otillar R."/>
            <person name="Lindquist E.A."/>
            <person name="Sun H."/>
            <person name="LaButti K.M."/>
            <person name="Schmutz J."/>
            <person name="Jabbour D."/>
            <person name="Luo H."/>
            <person name="Baker S.E."/>
            <person name="Pisabarro A.G."/>
            <person name="Walton J.D."/>
            <person name="Blanchette R.A."/>
            <person name="Henrissat B."/>
            <person name="Martin F."/>
            <person name="Cullen D."/>
            <person name="Hibbett D.S."/>
            <person name="Grigoriev I.V."/>
        </authorList>
    </citation>
    <scope>NUCLEOTIDE SEQUENCE [LARGE SCALE GENOMIC DNA]</scope>
    <source>
        <strain evidence="2">FD-172 SS1</strain>
    </source>
</reference>
<gene>
    <name evidence="1" type="ORF">BOTBODRAFT_181386</name>
</gene>
<evidence type="ECO:0000313" key="1">
    <source>
        <dbReference type="EMBL" id="KDQ06678.1"/>
    </source>
</evidence>
<dbReference type="InParanoid" id="A0A067LTQ8"/>
<evidence type="ECO:0000313" key="2">
    <source>
        <dbReference type="Proteomes" id="UP000027195"/>
    </source>
</evidence>
<proteinExistence type="predicted"/>